<name>A0A4V6D3H0_SETVI</name>
<dbReference type="Gramene" id="TKW02676">
    <property type="protein sequence ID" value="TKW02676"/>
    <property type="gene ID" value="SEVIR_8G255750v2"/>
</dbReference>
<feature type="region of interest" description="Disordered" evidence="1">
    <location>
        <begin position="26"/>
        <end position="65"/>
    </location>
</feature>
<evidence type="ECO:0000313" key="3">
    <source>
        <dbReference type="Proteomes" id="UP000298652"/>
    </source>
</evidence>
<gene>
    <name evidence="2" type="ORF">SEVIR_8G255750v2</name>
</gene>
<feature type="compositionally biased region" description="Gly residues" evidence="1">
    <location>
        <begin position="27"/>
        <end position="36"/>
    </location>
</feature>
<evidence type="ECO:0000256" key="1">
    <source>
        <dbReference type="SAM" id="MobiDB-lite"/>
    </source>
</evidence>
<dbReference type="PROSITE" id="PS51257">
    <property type="entry name" value="PROKAR_LIPOPROTEIN"/>
    <property type="match status" value="1"/>
</dbReference>
<dbReference type="AlphaFoldDB" id="A0A4V6D3H0"/>
<dbReference type="EMBL" id="CM016559">
    <property type="protein sequence ID" value="TKW02676.1"/>
    <property type="molecule type" value="Genomic_DNA"/>
</dbReference>
<dbReference type="Proteomes" id="UP000298652">
    <property type="component" value="Chromosome 8"/>
</dbReference>
<organism evidence="2 3">
    <name type="scientific">Setaria viridis</name>
    <name type="common">Green bristlegrass</name>
    <name type="synonym">Setaria italica subsp. viridis</name>
    <dbReference type="NCBI Taxonomy" id="4556"/>
    <lineage>
        <taxon>Eukaryota</taxon>
        <taxon>Viridiplantae</taxon>
        <taxon>Streptophyta</taxon>
        <taxon>Embryophyta</taxon>
        <taxon>Tracheophyta</taxon>
        <taxon>Spermatophyta</taxon>
        <taxon>Magnoliopsida</taxon>
        <taxon>Liliopsida</taxon>
        <taxon>Poales</taxon>
        <taxon>Poaceae</taxon>
        <taxon>PACMAD clade</taxon>
        <taxon>Panicoideae</taxon>
        <taxon>Panicodae</taxon>
        <taxon>Paniceae</taxon>
        <taxon>Cenchrinae</taxon>
        <taxon>Setaria</taxon>
    </lineage>
</organism>
<protein>
    <submittedName>
        <fullName evidence="2">Uncharacterized protein</fullName>
    </submittedName>
</protein>
<evidence type="ECO:0000313" key="2">
    <source>
        <dbReference type="EMBL" id="TKW02676.1"/>
    </source>
</evidence>
<sequence>MLLVRAGASVEVVDLAAGGRRRVQAAAGGGGGGGCGAEADREQDQPPAGHLRQAPQRPAQEGVRPVRAVRRRGRAHHLFIFSNLGNLYEFCSTQRQLAGWHARRESWGLKGNGELAALVLAQCWGFKASERRRRRWRATRCRRNRRRRWSAGAAASPVTRDCGGRVWFEVLTKIWGSTEERSQCRRCYWLLGAG</sequence>
<accession>A0A4V6D3H0</accession>
<reference evidence="2" key="1">
    <citation type="submission" date="2019-03" db="EMBL/GenBank/DDBJ databases">
        <title>WGS assembly of Setaria viridis.</title>
        <authorList>
            <person name="Huang P."/>
            <person name="Jenkins J."/>
            <person name="Grimwood J."/>
            <person name="Barry K."/>
            <person name="Healey A."/>
            <person name="Mamidi S."/>
            <person name="Sreedasyam A."/>
            <person name="Shu S."/>
            <person name="Feldman M."/>
            <person name="Wu J."/>
            <person name="Yu Y."/>
            <person name="Chen C."/>
            <person name="Johnson J."/>
            <person name="Rokhsar D."/>
            <person name="Baxter I."/>
            <person name="Schmutz J."/>
            <person name="Brutnell T."/>
            <person name="Kellogg E."/>
        </authorList>
    </citation>
    <scope>NUCLEOTIDE SEQUENCE [LARGE SCALE GENOMIC DNA]</scope>
</reference>
<proteinExistence type="predicted"/>
<keyword evidence="3" id="KW-1185">Reference proteome</keyword>